<keyword evidence="5" id="KW-1185">Reference proteome</keyword>
<dbReference type="GO" id="GO:0005506">
    <property type="term" value="F:iron ion binding"/>
    <property type="evidence" value="ECO:0007669"/>
    <property type="project" value="InterPro"/>
</dbReference>
<dbReference type="Pfam" id="PF00067">
    <property type="entry name" value="p450"/>
    <property type="match status" value="1"/>
</dbReference>
<dbReference type="GO" id="GO:0004497">
    <property type="term" value="F:monooxygenase activity"/>
    <property type="evidence" value="ECO:0007669"/>
    <property type="project" value="InterPro"/>
</dbReference>
<evidence type="ECO:0000256" key="3">
    <source>
        <dbReference type="ARBA" id="ARBA00023004"/>
    </source>
</evidence>
<name>A0A834GMA2_RHOSS</name>
<dbReference type="PANTHER" id="PTHR47950">
    <property type="entry name" value="CYTOCHROME P450, FAMILY 76, SUBFAMILY C, POLYPEPTIDE 5-RELATED"/>
    <property type="match status" value="1"/>
</dbReference>
<protein>
    <submittedName>
        <fullName evidence="4">Uncharacterized protein</fullName>
    </submittedName>
</protein>
<dbReference type="InterPro" id="IPR001128">
    <property type="entry name" value="Cyt_P450"/>
</dbReference>
<gene>
    <name evidence="4" type="ORF">RHSIM_Rhsim07G0188000</name>
</gene>
<dbReference type="InterPro" id="IPR036396">
    <property type="entry name" value="Cyt_P450_sf"/>
</dbReference>
<evidence type="ECO:0000313" key="5">
    <source>
        <dbReference type="Proteomes" id="UP000626092"/>
    </source>
</evidence>
<dbReference type="GO" id="GO:0016705">
    <property type="term" value="F:oxidoreductase activity, acting on paired donors, with incorporation or reduction of molecular oxygen"/>
    <property type="evidence" value="ECO:0007669"/>
    <property type="project" value="InterPro"/>
</dbReference>
<keyword evidence="2" id="KW-0479">Metal-binding</keyword>
<keyword evidence="3" id="KW-0408">Iron</keyword>
<dbReference type="SUPFAM" id="SSF48264">
    <property type="entry name" value="Cytochrome P450"/>
    <property type="match status" value="1"/>
</dbReference>
<comment type="similarity">
    <text evidence="1">Belongs to the cytochrome P450 family.</text>
</comment>
<reference evidence="4" key="1">
    <citation type="submission" date="2019-11" db="EMBL/GenBank/DDBJ databases">
        <authorList>
            <person name="Liu Y."/>
            <person name="Hou J."/>
            <person name="Li T.-Q."/>
            <person name="Guan C.-H."/>
            <person name="Wu X."/>
            <person name="Wu H.-Z."/>
            <person name="Ling F."/>
            <person name="Zhang R."/>
            <person name="Shi X.-G."/>
            <person name="Ren J.-P."/>
            <person name="Chen E.-F."/>
            <person name="Sun J.-M."/>
        </authorList>
    </citation>
    <scope>NUCLEOTIDE SEQUENCE</scope>
    <source>
        <strain evidence="4">Adult_tree_wgs_1</strain>
        <tissue evidence="4">Leaves</tissue>
    </source>
</reference>
<dbReference type="PANTHER" id="PTHR47950:SF13">
    <property type="entry name" value="CYTOCHROME P450, FAMILY 76, SUBFAMILY G, POLYPEPTIDE 1"/>
    <property type="match status" value="1"/>
</dbReference>
<proteinExistence type="inferred from homology"/>
<dbReference type="OrthoDB" id="1734515at2759"/>
<accession>A0A834GMA2</accession>
<organism evidence="4 5">
    <name type="scientific">Rhododendron simsii</name>
    <name type="common">Sims's rhododendron</name>
    <dbReference type="NCBI Taxonomy" id="118357"/>
    <lineage>
        <taxon>Eukaryota</taxon>
        <taxon>Viridiplantae</taxon>
        <taxon>Streptophyta</taxon>
        <taxon>Embryophyta</taxon>
        <taxon>Tracheophyta</taxon>
        <taxon>Spermatophyta</taxon>
        <taxon>Magnoliopsida</taxon>
        <taxon>eudicotyledons</taxon>
        <taxon>Gunneridae</taxon>
        <taxon>Pentapetalae</taxon>
        <taxon>asterids</taxon>
        <taxon>Ericales</taxon>
        <taxon>Ericaceae</taxon>
        <taxon>Ericoideae</taxon>
        <taxon>Rhodoreae</taxon>
        <taxon>Rhododendron</taxon>
    </lineage>
</organism>
<evidence type="ECO:0000313" key="4">
    <source>
        <dbReference type="EMBL" id="KAF7137558.1"/>
    </source>
</evidence>
<sequence length="133" mass="14982">MSTVVISSDKVAWDMFKNHDVVLAGRKTNEAMKGEYGTDGSLILEQYGPKWRTMRRLCTTEFFAKSRLNAMEGVRSRCIDQMVQFITDAGASGTIHRREELLLHDDFQSYGKPHVLERSLGPQIGQIKGTNSS</sequence>
<dbReference type="Proteomes" id="UP000626092">
    <property type="component" value="Unassembled WGS sequence"/>
</dbReference>
<dbReference type="EMBL" id="WJXA01000007">
    <property type="protein sequence ID" value="KAF7137558.1"/>
    <property type="molecule type" value="Genomic_DNA"/>
</dbReference>
<evidence type="ECO:0000256" key="1">
    <source>
        <dbReference type="ARBA" id="ARBA00010617"/>
    </source>
</evidence>
<dbReference type="AlphaFoldDB" id="A0A834GMA2"/>
<comment type="caution">
    <text evidence="4">The sequence shown here is derived from an EMBL/GenBank/DDBJ whole genome shotgun (WGS) entry which is preliminary data.</text>
</comment>
<evidence type="ECO:0000256" key="2">
    <source>
        <dbReference type="ARBA" id="ARBA00022723"/>
    </source>
</evidence>
<dbReference type="GO" id="GO:0020037">
    <property type="term" value="F:heme binding"/>
    <property type="evidence" value="ECO:0007669"/>
    <property type="project" value="InterPro"/>
</dbReference>
<dbReference type="Gene3D" id="1.10.630.10">
    <property type="entry name" value="Cytochrome P450"/>
    <property type="match status" value="1"/>
</dbReference>